<dbReference type="OrthoDB" id="9984852at2759"/>
<keyword evidence="4" id="KW-1185">Reference proteome</keyword>
<proteinExistence type="predicted"/>
<sequence length="351" mass="42140">MNKHYTQSWYRTFFTAIFDDLIYNIDQLLEFVHKYIELPIQNSLSCFTKLTSHYYRQPLWFRLSRNLTQILVQSYITTFFLYFILLFFAKLYSFAIQRHYFIDPIISNNRQCINIQFIHINNPEFINNHTRLKDNFIQENFIIGEELVRQTDHNYTQLHELFHLLQDIDYIICQRSLYLYARYQTYSSLLHSNSSQFRFLLTKYSSSFTIDEPPFLDLCIHASNRSHLEQIQSRLLPLASYSYTSINLFLFDFDFTQVSITFYELNTNSTHLERVSIHTGWLRDIYSQFYSFKYDRALSTVLFDGLSAEQEFVDYFQYVTVPVPSDILLGLNEMIQESILVLPLCQSTRYL</sequence>
<evidence type="ECO:0000313" key="5">
    <source>
        <dbReference type="Proteomes" id="UP000663877"/>
    </source>
</evidence>
<accession>A0A815L924</accession>
<organism evidence="2 5">
    <name type="scientific">Adineta steineri</name>
    <dbReference type="NCBI Taxonomy" id="433720"/>
    <lineage>
        <taxon>Eukaryota</taxon>
        <taxon>Metazoa</taxon>
        <taxon>Spiralia</taxon>
        <taxon>Gnathifera</taxon>
        <taxon>Rotifera</taxon>
        <taxon>Eurotatoria</taxon>
        <taxon>Bdelloidea</taxon>
        <taxon>Adinetida</taxon>
        <taxon>Adinetidae</taxon>
        <taxon>Adineta</taxon>
    </lineage>
</organism>
<dbReference type="EMBL" id="CAJNOM010001656">
    <property type="protein sequence ID" value="CAF1615483.1"/>
    <property type="molecule type" value="Genomic_DNA"/>
</dbReference>
<dbReference type="Proteomes" id="UP000663877">
    <property type="component" value="Unassembled WGS sequence"/>
</dbReference>
<feature type="transmembrane region" description="Helical" evidence="1">
    <location>
        <begin position="70"/>
        <end position="89"/>
    </location>
</feature>
<evidence type="ECO:0000313" key="3">
    <source>
        <dbReference type="EMBL" id="CAF1615483.1"/>
    </source>
</evidence>
<evidence type="ECO:0000313" key="2">
    <source>
        <dbReference type="EMBL" id="CAF1404718.1"/>
    </source>
</evidence>
<keyword evidence="1" id="KW-0472">Membrane</keyword>
<dbReference type="Proteomes" id="UP000663832">
    <property type="component" value="Unassembled WGS sequence"/>
</dbReference>
<keyword evidence="1" id="KW-1133">Transmembrane helix</keyword>
<comment type="caution">
    <text evidence="2">The sequence shown here is derived from an EMBL/GenBank/DDBJ whole genome shotgun (WGS) entry which is preliminary data.</text>
</comment>
<evidence type="ECO:0000313" key="4">
    <source>
        <dbReference type="Proteomes" id="UP000663832"/>
    </source>
</evidence>
<name>A0A815L924_9BILA</name>
<keyword evidence="1" id="KW-0812">Transmembrane</keyword>
<gene>
    <name evidence="2" type="ORF">BJG266_LOCUS37864</name>
    <name evidence="3" type="ORF">QVE165_LOCUS54749</name>
</gene>
<evidence type="ECO:0000256" key="1">
    <source>
        <dbReference type="SAM" id="Phobius"/>
    </source>
</evidence>
<protein>
    <submittedName>
        <fullName evidence="2">Uncharacterized protein</fullName>
    </submittedName>
</protein>
<dbReference type="EMBL" id="CAJNOI010001330">
    <property type="protein sequence ID" value="CAF1404718.1"/>
    <property type="molecule type" value="Genomic_DNA"/>
</dbReference>
<dbReference type="AlphaFoldDB" id="A0A815L924"/>
<reference evidence="2" key="1">
    <citation type="submission" date="2021-02" db="EMBL/GenBank/DDBJ databases">
        <authorList>
            <person name="Nowell W R."/>
        </authorList>
    </citation>
    <scope>NUCLEOTIDE SEQUENCE</scope>
</reference>